<organism evidence="3 4">
    <name type="scientific">Chitinophaga rhizophila</name>
    <dbReference type="NCBI Taxonomy" id="2866212"/>
    <lineage>
        <taxon>Bacteria</taxon>
        <taxon>Pseudomonadati</taxon>
        <taxon>Bacteroidota</taxon>
        <taxon>Chitinophagia</taxon>
        <taxon>Chitinophagales</taxon>
        <taxon>Chitinophagaceae</taxon>
        <taxon>Chitinophaga</taxon>
    </lineage>
</organism>
<gene>
    <name evidence="3" type="ORF">K1Y79_12340</name>
</gene>
<dbReference type="Pfam" id="PF13751">
    <property type="entry name" value="DDE_Tnp_1_6"/>
    <property type="match status" value="1"/>
</dbReference>
<feature type="domain" description="Transposase DDE" evidence="2">
    <location>
        <begin position="389"/>
        <end position="512"/>
    </location>
</feature>
<dbReference type="NCBIfam" id="NF033551">
    <property type="entry name" value="transpos_IS1182"/>
    <property type="match status" value="1"/>
</dbReference>
<reference evidence="3 4" key="1">
    <citation type="submission" date="2021-08" db="EMBL/GenBank/DDBJ databases">
        <title>The genome sequence of Chitinophaga sp. B61.</title>
        <authorList>
            <person name="Zhang X."/>
        </authorList>
    </citation>
    <scope>NUCLEOTIDE SEQUENCE [LARGE SCALE GENOMIC DNA]</scope>
    <source>
        <strain evidence="3 4">B61</strain>
    </source>
</reference>
<keyword evidence="4" id="KW-1185">Reference proteome</keyword>
<evidence type="ECO:0000259" key="1">
    <source>
        <dbReference type="Pfam" id="PF05598"/>
    </source>
</evidence>
<dbReference type="PANTHER" id="PTHR33408:SF2">
    <property type="entry name" value="TRANSPOSASE DDE DOMAIN-CONTAINING PROTEIN"/>
    <property type="match status" value="1"/>
</dbReference>
<evidence type="ECO:0000313" key="3">
    <source>
        <dbReference type="EMBL" id="MBW8685122.1"/>
    </source>
</evidence>
<feature type="domain" description="Transposase InsH N-terminal" evidence="1">
    <location>
        <begin position="25"/>
        <end position="115"/>
    </location>
</feature>
<dbReference type="Pfam" id="PF05598">
    <property type="entry name" value="DUF772"/>
    <property type="match status" value="1"/>
</dbReference>
<dbReference type="InterPro" id="IPR008490">
    <property type="entry name" value="Transposase_InsH_N"/>
</dbReference>
<dbReference type="PANTHER" id="PTHR33408">
    <property type="entry name" value="TRANSPOSASE"/>
    <property type="match status" value="1"/>
</dbReference>
<accession>A0ABS7GBR3</accession>
<proteinExistence type="predicted"/>
<dbReference type="InterPro" id="IPR025668">
    <property type="entry name" value="Tnp_DDE_dom"/>
</dbReference>
<dbReference type="InterPro" id="IPR047629">
    <property type="entry name" value="IS1182_transpos"/>
</dbReference>
<evidence type="ECO:0000313" key="4">
    <source>
        <dbReference type="Proteomes" id="UP000812961"/>
    </source>
</evidence>
<evidence type="ECO:0000259" key="2">
    <source>
        <dbReference type="Pfam" id="PF13751"/>
    </source>
</evidence>
<sequence length="515" mass="59882">MARGKTLSVVFKSNFQNQGMLLPPDINDLIPQNHPVRTVNDVLERVDISELVRQYKPGGTSSYHPRMLLKILVYAYINNIYSSRKIEEAVSQHIHYMWLSGMSTPDHNTINRFRGKRLQKSLQPIFTQVVLLLCEEGLLSIKDLYTDGTKIEANANRYTFVWGNAIKHNKEKIKQQLNELWQYAQSVAASELDDTDPSGFDKIDKEKVSQTIEKINEALKGDKSADKKIKQKLNYAKRHWPAALEKYEQQEKILGEQRSSYSKTDPDATFMRMKEDHMKNGQLKPAYNVQISTNNQFIASYSVHQQTTDTNTLITHLQDHIRQFHGKPNTVKADAGYGSEQNYQWLENKKITAYVKHSQFDRDQNNLLRSKKPYTIDKLEYDPVKDRYYCPTGKPMKKLGSFTSTSRTGYERTITRYQAKNCEGCPLRSECHQQKGNRIIEVNHNWNRLKQKADKRLKTKRGICKRKQRCFDTEPVFANIKHNHHFKRFMLRGIDKVSIEMGLLALAHNLRKKVA</sequence>
<protein>
    <submittedName>
        <fullName evidence="3">IS1182 family transposase</fullName>
    </submittedName>
</protein>
<comment type="caution">
    <text evidence="3">The sequence shown here is derived from an EMBL/GenBank/DDBJ whole genome shotgun (WGS) entry which is preliminary data.</text>
</comment>
<dbReference type="RefSeq" id="WP_220250331.1">
    <property type="nucleotide sequence ID" value="NZ_JAICCF010000002.1"/>
</dbReference>
<dbReference type="Proteomes" id="UP000812961">
    <property type="component" value="Unassembled WGS sequence"/>
</dbReference>
<name>A0ABS7GBR3_9BACT</name>
<dbReference type="EMBL" id="JAICCF010000002">
    <property type="protein sequence ID" value="MBW8685122.1"/>
    <property type="molecule type" value="Genomic_DNA"/>
</dbReference>